<keyword evidence="1" id="KW-1133">Transmembrane helix</keyword>
<accession>A0ABV6LN11</accession>
<feature type="transmembrane region" description="Helical" evidence="1">
    <location>
        <begin position="52"/>
        <end position="74"/>
    </location>
</feature>
<keyword evidence="1" id="KW-0472">Membrane</keyword>
<dbReference type="Proteomes" id="UP001589836">
    <property type="component" value="Unassembled WGS sequence"/>
</dbReference>
<evidence type="ECO:0000313" key="3">
    <source>
        <dbReference type="Proteomes" id="UP001589836"/>
    </source>
</evidence>
<dbReference type="RefSeq" id="WP_377347032.1">
    <property type="nucleotide sequence ID" value="NZ_JBHLTP010000007.1"/>
</dbReference>
<dbReference type="EMBL" id="JBHLTP010000007">
    <property type="protein sequence ID" value="MFC0523778.1"/>
    <property type="molecule type" value="Genomic_DNA"/>
</dbReference>
<sequence length="202" mass="23084">MDIEERLKNLRQSMTTTTFKHVNVDKQSVKENVLARSKKRRTSPLSPYPKRLVQGLGSMVGVTILCLLIVYAGMSGQIPFPNQSSEENTKLEITKEDHSLMNTWTERSVTDAQGHYNIFIVHDGNLETANANKWEDAKDEVYELEQLAQIDRVDYVVTGEYQKAFQIEQLPTALVFDHQEMVFETNEPEQLLTYISDSTDAP</sequence>
<keyword evidence="1" id="KW-0812">Transmembrane</keyword>
<reference evidence="2 3" key="1">
    <citation type="submission" date="2024-09" db="EMBL/GenBank/DDBJ databases">
        <authorList>
            <person name="Sun Q."/>
            <person name="Mori K."/>
        </authorList>
    </citation>
    <scope>NUCLEOTIDE SEQUENCE [LARGE SCALE GENOMIC DNA]</scope>
    <source>
        <strain evidence="2 3">NCAIM B.02529</strain>
    </source>
</reference>
<protein>
    <submittedName>
        <fullName evidence="2">Uncharacterized protein</fullName>
    </submittedName>
</protein>
<organism evidence="2 3">
    <name type="scientific">Pontibacillus salicampi</name>
    <dbReference type="NCBI Taxonomy" id="1449801"/>
    <lineage>
        <taxon>Bacteria</taxon>
        <taxon>Bacillati</taxon>
        <taxon>Bacillota</taxon>
        <taxon>Bacilli</taxon>
        <taxon>Bacillales</taxon>
        <taxon>Bacillaceae</taxon>
        <taxon>Pontibacillus</taxon>
    </lineage>
</organism>
<proteinExistence type="predicted"/>
<evidence type="ECO:0000313" key="2">
    <source>
        <dbReference type="EMBL" id="MFC0523778.1"/>
    </source>
</evidence>
<gene>
    <name evidence="2" type="ORF">ACFFGV_09390</name>
</gene>
<evidence type="ECO:0000256" key="1">
    <source>
        <dbReference type="SAM" id="Phobius"/>
    </source>
</evidence>
<name>A0ABV6LN11_9BACI</name>
<keyword evidence="3" id="KW-1185">Reference proteome</keyword>
<comment type="caution">
    <text evidence="2">The sequence shown here is derived from an EMBL/GenBank/DDBJ whole genome shotgun (WGS) entry which is preliminary data.</text>
</comment>